<evidence type="ECO:0000256" key="11">
    <source>
        <dbReference type="ARBA" id="ARBA00023242"/>
    </source>
</evidence>
<dbReference type="AlphaFoldDB" id="A0A9W2V5C9"/>
<keyword evidence="10" id="KW-0508">mRNA splicing</keyword>
<dbReference type="FunFam" id="3.30.70.330:FF:000709">
    <property type="entry name" value="RNA binding motif protein 28"/>
    <property type="match status" value="1"/>
</dbReference>
<evidence type="ECO:0000256" key="6">
    <source>
        <dbReference type="ARBA" id="ARBA00022737"/>
    </source>
</evidence>
<dbReference type="GO" id="GO:0005681">
    <property type="term" value="C:spliceosomal complex"/>
    <property type="evidence" value="ECO:0007669"/>
    <property type="project" value="UniProtKB-KW"/>
</dbReference>
<organism evidence="19 20">
    <name type="scientific">Panthera pardus</name>
    <name type="common">Leopard</name>
    <name type="synonym">Felis pardus</name>
    <dbReference type="NCBI Taxonomy" id="9691"/>
    <lineage>
        <taxon>Eukaryota</taxon>
        <taxon>Metazoa</taxon>
        <taxon>Chordata</taxon>
        <taxon>Craniata</taxon>
        <taxon>Vertebrata</taxon>
        <taxon>Euteleostomi</taxon>
        <taxon>Mammalia</taxon>
        <taxon>Eutheria</taxon>
        <taxon>Laurasiatheria</taxon>
        <taxon>Carnivora</taxon>
        <taxon>Feliformia</taxon>
        <taxon>Felidae</taxon>
        <taxon>Pantherinae</taxon>
        <taxon>Panthera</taxon>
    </lineage>
</organism>
<feature type="domain" description="RRM" evidence="18">
    <location>
        <begin position="481"/>
        <end position="586"/>
    </location>
</feature>
<dbReference type="InterPro" id="IPR051945">
    <property type="entry name" value="RRM_MRD1_RNA_proc_ribogen"/>
</dbReference>
<evidence type="ECO:0000256" key="15">
    <source>
        <dbReference type="ARBA" id="ARBA00075702"/>
    </source>
</evidence>
<dbReference type="Gene3D" id="3.30.70.330">
    <property type="match status" value="4"/>
</dbReference>
<dbReference type="FunFam" id="3.30.70.330:FF:000315">
    <property type="entry name" value="RNA-binding motif protein 28"/>
    <property type="match status" value="1"/>
</dbReference>
<keyword evidence="5" id="KW-0747">Spliceosome</keyword>
<dbReference type="FunFam" id="3.30.70.330:FF:000340">
    <property type="entry name" value="RNA-binding motif protein 28"/>
    <property type="match status" value="1"/>
</dbReference>
<comment type="subunit">
    <text evidence="13">Interacts with U1, U2, U4, U5, and U6 spliceosomal small nuclear RNAs (snRNAs).</text>
</comment>
<proteinExistence type="predicted"/>
<evidence type="ECO:0000256" key="13">
    <source>
        <dbReference type="ARBA" id="ARBA00062033"/>
    </source>
</evidence>
<keyword evidence="9" id="KW-0007">Acetylation</keyword>
<dbReference type="CDD" id="cd12413">
    <property type="entry name" value="RRM1_RBM28_like"/>
    <property type="match status" value="1"/>
</dbReference>
<dbReference type="InterPro" id="IPR000504">
    <property type="entry name" value="RRM_dom"/>
</dbReference>
<dbReference type="Proteomes" id="UP001165780">
    <property type="component" value="Unplaced"/>
</dbReference>
<dbReference type="PANTHER" id="PTHR48039:SF5">
    <property type="entry name" value="RNA-BINDING PROTEIN 28"/>
    <property type="match status" value="1"/>
</dbReference>
<feature type="region of interest" description="Disordered" evidence="17">
    <location>
        <begin position="267"/>
        <end position="320"/>
    </location>
</feature>
<evidence type="ECO:0000313" key="20">
    <source>
        <dbReference type="RefSeq" id="XP_053753872.1"/>
    </source>
</evidence>
<evidence type="ECO:0000256" key="9">
    <source>
        <dbReference type="ARBA" id="ARBA00022990"/>
    </source>
</evidence>
<dbReference type="RefSeq" id="XP_053753872.1">
    <property type="nucleotide sequence ID" value="XM_053897897.1"/>
</dbReference>
<evidence type="ECO:0000256" key="2">
    <source>
        <dbReference type="ARBA" id="ARBA00022499"/>
    </source>
</evidence>
<feature type="domain" description="RRM" evidence="18">
    <location>
        <begin position="4"/>
        <end position="80"/>
    </location>
</feature>
<evidence type="ECO:0000256" key="16">
    <source>
        <dbReference type="PROSITE-ProRule" id="PRU00176"/>
    </source>
</evidence>
<dbReference type="SMART" id="SM00360">
    <property type="entry name" value="RRM"/>
    <property type="match status" value="4"/>
</dbReference>
<feature type="domain" description="RRM" evidence="18">
    <location>
        <begin position="329"/>
        <end position="413"/>
    </location>
</feature>
<evidence type="ECO:0000256" key="5">
    <source>
        <dbReference type="ARBA" id="ARBA00022728"/>
    </source>
</evidence>
<dbReference type="CDD" id="cd12416">
    <property type="entry name" value="RRM4_RBM28_like"/>
    <property type="match status" value="1"/>
</dbReference>
<dbReference type="InterPro" id="IPR035979">
    <property type="entry name" value="RBD_domain_sf"/>
</dbReference>
<dbReference type="GO" id="GO:0006397">
    <property type="term" value="P:mRNA processing"/>
    <property type="evidence" value="ECO:0007669"/>
    <property type="project" value="UniProtKB-KW"/>
</dbReference>
<feature type="compositionally biased region" description="Acidic residues" evidence="17">
    <location>
        <begin position="222"/>
        <end position="240"/>
    </location>
</feature>
<keyword evidence="4" id="KW-0507">mRNA processing</keyword>
<feature type="region of interest" description="Disordered" evidence="17">
    <location>
        <begin position="84"/>
        <end position="108"/>
    </location>
</feature>
<feature type="domain" description="RRM" evidence="18">
    <location>
        <begin position="114"/>
        <end position="191"/>
    </location>
</feature>
<evidence type="ECO:0000256" key="3">
    <source>
        <dbReference type="ARBA" id="ARBA00022553"/>
    </source>
</evidence>
<evidence type="ECO:0000256" key="12">
    <source>
        <dbReference type="ARBA" id="ARBA00053567"/>
    </source>
</evidence>
<name>A0A9W2V5C9_PANPR</name>
<reference evidence="20" key="1">
    <citation type="submission" date="2025-08" db="UniProtKB">
        <authorList>
            <consortium name="RefSeq"/>
        </authorList>
    </citation>
    <scope>IDENTIFICATION</scope>
    <source>
        <tissue evidence="20">Whole blood</tissue>
    </source>
</reference>
<dbReference type="CDD" id="cd12414">
    <property type="entry name" value="RRM2_RBM28_like"/>
    <property type="match status" value="1"/>
</dbReference>
<dbReference type="FunFam" id="3.30.70.330:FF:000182">
    <property type="entry name" value="RNA-binding motif protein 28"/>
    <property type="match status" value="1"/>
</dbReference>
<evidence type="ECO:0000259" key="18">
    <source>
        <dbReference type="PROSITE" id="PS50102"/>
    </source>
</evidence>
<dbReference type="CDD" id="cd12415">
    <property type="entry name" value="RRM3_RBM28_like"/>
    <property type="match status" value="1"/>
</dbReference>
<comment type="function">
    <text evidence="12">Nucleolar component of the spliceosomal ribonucleoprotein complexes.</text>
</comment>
<evidence type="ECO:0000256" key="7">
    <source>
        <dbReference type="ARBA" id="ARBA00022843"/>
    </source>
</evidence>
<evidence type="ECO:0000256" key="17">
    <source>
        <dbReference type="SAM" id="MobiDB-lite"/>
    </source>
</evidence>
<feature type="region of interest" description="Disordered" evidence="17">
    <location>
        <begin position="661"/>
        <end position="721"/>
    </location>
</feature>
<evidence type="ECO:0000256" key="14">
    <source>
        <dbReference type="ARBA" id="ARBA00067877"/>
    </source>
</evidence>
<feature type="region of interest" description="Disordered" evidence="17">
    <location>
        <begin position="591"/>
        <end position="643"/>
    </location>
</feature>
<dbReference type="GO" id="GO:0003729">
    <property type="term" value="F:mRNA binding"/>
    <property type="evidence" value="ECO:0007669"/>
    <property type="project" value="TreeGrafter"/>
</dbReference>
<keyword evidence="7" id="KW-0832">Ubl conjugation</keyword>
<dbReference type="SUPFAM" id="SSF54928">
    <property type="entry name" value="RNA-binding domain, RBD"/>
    <property type="match status" value="4"/>
</dbReference>
<evidence type="ECO:0000256" key="4">
    <source>
        <dbReference type="ARBA" id="ARBA00022664"/>
    </source>
</evidence>
<dbReference type="CTD" id="55131"/>
<evidence type="ECO:0000313" key="19">
    <source>
        <dbReference type="Proteomes" id="UP001165780"/>
    </source>
</evidence>
<comment type="subcellular location">
    <subcellularLocation>
        <location evidence="1">Nucleus</location>
        <location evidence="1">Nucleolus</location>
    </subcellularLocation>
</comment>
<keyword evidence="2" id="KW-1017">Isopeptide bond</keyword>
<keyword evidence="11" id="KW-0539">Nucleus</keyword>
<feature type="compositionally biased region" description="Basic and acidic residues" evidence="17">
    <location>
        <begin position="205"/>
        <end position="221"/>
    </location>
</feature>
<sequence length="753" mass="85057">MAGLTLFVGRLPPSARSEQLEELFSQVGPVKQCFVVTEKGSKACRGFGYVTFSMLEDVQRALKEITTFEGCKINVTVAKKKLRKKSKEKGENEKSESTKKELKPKKPKVADKKARLIIRNLSFKCSEDDLRTVFAQYGAVLEVSIPRKPDGKMRGFAFVQFKNLLEAGKALKSMNMKEIKGRTVAVDWAVAKDKYKNTQSASAPGEKRLGPKHQELSKENGREEEDGTEEEEDEEEEGEDNKEARVTKPTQIPKNSELCHCRAIKKAPTVESSEEDHSDEDSDLEESDSVDDGDELAESDTDSEQQEDEDVQVSKKKKRKLPSDVNEGKTVFIRNLSFDSEEEELGELLQQFGDLKYVRVVLHPDTEHSKGCAFAQFMTQEAAQKCLEAASPETEGGGLKLDGRLLRIDLAVTRDEAAKLQTKKVKKPTGTRNLYLAREGLIRAGTKAAEGVSAADMAKRERFELLKHQKLKDQNIFVSQTRLCLHNLPKAVDDKELRKLLLNATRGEKGVRLKECRVMRDLKGAHGKVKGQSLGYAFAEFQEHEHALTALRHINNNPEIFGPLKRPIVEFSLEDRRKLKIKELRIQRSLQKVKSKPATGEPQQEQPVLGKDRQRKAAQNHTQEQSKAALEQKGKVHSTSWTGFQTKAEVEQVELPDGKKRRKVLVLPSHRGPKIRLRDKGKVKSLPPKKPKPQINQQKQEKQKLPSKQTPRRKAKGNKTEIRFNQLVEQYKQKLLGPSKGVPLAKRSKWFDS</sequence>
<feature type="compositionally biased region" description="Basic and acidic residues" evidence="17">
    <location>
        <begin position="88"/>
        <end position="101"/>
    </location>
</feature>
<feature type="region of interest" description="Disordered" evidence="17">
    <location>
        <begin position="196"/>
        <end position="254"/>
    </location>
</feature>
<evidence type="ECO:0000256" key="1">
    <source>
        <dbReference type="ARBA" id="ARBA00004604"/>
    </source>
</evidence>
<keyword evidence="19" id="KW-1185">Reference proteome</keyword>
<dbReference type="GO" id="GO:0008380">
    <property type="term" value="P:RNA splicing"/>
    <property type="evidence" value="ECO:0007669"/>
    <property type="project" value="UniProtKB-KW"/>
</dbReference>
<dbReference type="PANTHER" id="PTHR48039">
    <property type="entry name" value="RNA-BINDING MOTIF PROTEIN 14B"/>
    <property type="match status" value="1"/>
</dbReference>
<feature type="compositionally biased region" description="Acidic residues" evidence="17">
    <location>
        <begin position="272"/>
        <end position="311"/>
    </location>
</feature>
<feature type="compositionally biased region" description="Basic residues" evidence="17">
    <location>
        <begin position="683"/>
        <end position="692"/>
    </location>
</feature>
<keyword evidence="8 16" id="KW-0694">RNA-binding</keyword>
<evidence type="ECO:0000256" key="8">
    <source>
        <dbReference type="ARBA" id="ARBA00022884"/>
    </source>
</evidence>
<gene>
    <name evidence="20" type="primary">RBM28</name>
</gene>
<accession>A0A9W2V5C9</accession>
<keyword evidence="3" id="KW-0597">Phosphoprotein</keyword>
<dbReference type="InterPro" id="IPR012677">
    <property type="entry name" value="Nucleotide-bd_a/b_plait_sf"/>
</dbReference>
<dbReference type="GO" id="GO:0005730">
    <property type="term" value="C:nucleolus"/>
    <property type="evidence" value="ECO:0007669"/>
    <property type="project" value="UniProtKB-SubCell"/>
</dbReference>
<evidence type="ECO:0000256" key="10">
    <source>
        <dbReference type="ARBA" id="ARBA00023187"/>
    </source>
</evidence>
<dbReference type="Pfam" id="PF00076">
    <property type="entry name" value="RRM_1"/>
    <property type="match status" value="3"/>
</dbReference>
<dbReference type="GeneID" id="109268946"/>
<protein>
    <recommendedName>
        <fullName evidence="14">RNA-binding protein 28</fullName>
    </recommendedName>
    <alternativeName>
        <fullName evidence="15">RNA-binding motif protein 28</fullName>
    </alternativeName>
</protein>
<dbReference type="PROSITE" id="PS50102">
    <property type="entry name" value="RRM"/>
    <property type="match status" value="4"/>
</dbReference>
<keyword evidence="6" id="KW-0677">Repeat</keyword>